<keyword evidence="2" id="KW-0808">Transferase</keyword>
<dbReference type="InterPro" id="IPR000182">
    <property type="entry name" value="GNAT_dom"/>
</dbReference>
<dbReference type="InterPro" id="IPR016181">
    <property type="entry name" value="Acyl_CoA_acyltransferase"/>
</dbReference>
<dbReference type="Pfam" id="PF00583">
    <property type="entry name" value="Acetyltransf_1"/>
    <property type="match status" value="1"/>
</dbReference>
<dbReference type="SUPFAM" id="SSF55729">
    <property type="entry name" value="Acyl-CoA N-acyltransferases (Nat)"/>
    <property type="match status" value="1"/>
</dbReference>
<accession>A0A654LVH9</accession>
<reference evidence="3" key="1">
    <citation type="submission" date="2015-10" db="EMBL/GenBank/DDBJ databases">
        <title>Niche specialization of a soil ammonia-oxidizing archaeon, Candidatus Nitrosocosmicus oleophilus.</title>
        <authorList>
            <person name="Jung M.-Y."/>
            <person name="Rhee S.-K."/>
        </authorList>
    </citation>
    <scope>NUCLEOTIDE SEQUENCE [LARGE SCALE GENOMIC DNA]</scope>
    <source>
        <strain evidence="3">MY3</strain>
    </source>
</reference>
<feature type="domain" description="N-acetyltransferase" evidence="1">
    <location>
        <begin position="8"/>
        <end position="170"/>
    </location>
</feature>
<dbReference type="KEGG" id="taa:NMY3_00242"/>
<dbReference type="OrthoDB" id="70064at2157"/>
<keyword evidence="3" id="KW-1185">Reference proteome</keyword>
<dbReference type="GeneID" id="60420441"/>
<dbReference type="AlphaFoldDB" id="A0A654LVH9"/>
<dbReference type="PROSITE" id="PS51186">
    <property type="entry name" value="GNAT"/>
    <property type="match status" value="1"/>
</dbReference>
<evidence type="ECO:0000313" key="2">
    <source>
        <dbReference type="EMBL" id="ALI34456.1"/>
    </source>
</evidence>
<name>A0A654LVH9_9ARCH</name>
<proteinExistence type="predicted"/>
<dbReference type="Gene3D" id="3.40.630.30">
    <property type="match status" value="1"/>
</dbReference>
<dbReference type="CDD" id="cd04301">
    <property type="entry name" value="NAT_SF"/>
    <property type="match status" value="1"/>
</dbReference>
<dbReference type="Proteomes" id="UP000058925">
    <property type="component" value="Chromosome"/>
</dbReference>
<dbReference type="RefSeq" id="WP_196817114.1">
    <property type="nucleotide sequence ID" value="NZ_CP012850.1"/>
</dbReference>
<protein>
    <submittedName>
        <fullName evidence="2">Acetyltransferase (GNAT) family protein</fullName>
    </submittedName>
</protein>
<gene>
    <name evidence="2" type="ORF">NMY3_00242</name>
</gene>
<evidence type="ECO:0000259" key="1">
    <source>
        <dbReference type="PROSITE" id="PS51186"/>
    </source>
</evidence>
<dbReference type="EMBL" id="CP012850">
    <property type="protein sequence ID" value="ALI34456.1"/>
    <property type="molecule type" value="Genomic_DNA"/>
</dbReference>
<evidence type="ECO:0000313" key="3">
    <source>
        <dbReference type="Proteomes" id="UP000058925"/>
    </source>
</evidence>
<organism evidence="2 3">
    <name type="scientific">Candidatus Nitrosocosmicus oleophilus</name>
    <dbReference type="NCBI Taxonomy" id="1353260"/>
    <lineage>
        <taxon>Archaea</taxon>
        <taxon>Nitrososphaerota</taxon>
        <taxon>Nitrososphaeria</taxon>
        <taxon>Nitrososphaerales</taxon>
        <taxon>Nitrososphaeraceae</taxon>
        <taxon>Candidatus Nitrosocosmicus</taxon>
    </lineage>
</organism>
<sequence length="296" mass="32648">MTNIEHVLRLRPGTINDAPEVGKIIFDAFSQIADKHGFPREFPTVDIGINVACSFLSNPGFYSVVAEDIEGDGNKVIGSNFLDERSNMVAGVGPITIDPKFQNKGAGRQLMNNVIERARNKNYPAIRLLQASYHNRSLALYTRLGFDVKEPISTLQGKPISAVIPGRSVRVATESDLESCNAVCRSIHGHDRNGELKDSIKQGIVKVVLHGEKITGYTSGLTYFNHSVGFTNDDLKALIASETDCYGGPGILIPSRNAELFRWCLNNDLRLVHQLTLMTTGMYNEPVGYYMPSILY</sequence>
<dbReference type="GO" id="GO:0016747">
    <property type="term" value="F:acyltransferase activity, transferring groups other than amino-acyl groups"/>
    <property type="evidence" value="ECO:0007669"/>
    <property type="project" value="InterPro"/>
</dbReference>